<feature type="domain" description="Flagellar hook protein FlgE/F/G-like D1" evidence="8">
    <location>
        <begin position="96"/>
        <end position="159"/>
    </location>
</feature>
<keyword evidence="9" id="KW-0282">Flagellum</keyword>
<evidence type="ECO:0000256" key="1">
    <source>
        <dbReference type="ARBA" id="ARBA00009677"/>
    </source>
</evidence>
<evidence type="ECO:0000259" key="7">
    <source>
        <dbReference type="Pfam" id="PF06429"/>
    </source>
</evidence>
<organism evidence="9 10">
    <name type="scientific">Lucifera butyrica</name>
    <dbReference type="NCBI Taxonomy" id="1351585"/>
    <lineage>
        <taxon>Bacteria</taxon>
        <taxon>Bacillati</taxon>
        <taxon>Bacillota</taxon>
        <taxon>Negativicutes</taxon>
        <taxon>Veillonellales</taxon>
        <taxon>Veillonellaceae</taxon>
        <taxon>Lucifera</taxon>
    </lineage>
</organism>
<dbReference type="InterPro" id="IPR010930">
    <property type="entry name" value="Flg_bb/hook_C_dom"/>
</dbReference>
<evidence type="ECO:0000313" key="9">
    <source>
        <dbReference type="EMBL" id="VBB08915.1"/>
    </source>
</evidence>
<dbReference type="InterPro" id="IPR012834">
    <property type="entry name" value="FlgG_G_neg"/>
</dbReference>
<dbReference type="NCBIfam" id="TIGR03506">
    <property type="entry name" value="FlgEFG_subfam"/>
    <property type="match status" value="2"/>
</dbReference>
<evidence type="ECO:0000313" key="10">
    <source>
        <dbReference type="Proteomes" id="UP000277811"/>
    </source>
</evidence>
<comment type="subunit">
    <text evidence="3">The basal body constitutes a major portion of the flagellar organelle and consists of four rings (L,P,S, and M) mounted on a central rod. The rod consists of about 26 subunits of FlgG in the distal portion, and FlgB, FlgC and FlgF are thought to build up the proximal portion of the rod with about 6 subunits each.</text>
</comment>
<dbReference type="Pfam" id="PF00460">
    <property type="entry name" value="Flg_bb_rod"/>
    <property type="match status" value="1"/>
</dbReference>
<keyword evidence="10" id="KW-1185">Reference proteome</keyword>
<dbReference type="RefSeq" id="WP_122629752.1">
    <property type="nucleotide sequence ID" value="NZ_UPPP01000103.1"/>
</dbReference>
<dbReference type="InterPro" id="IPR001444">
    <property type="entry name" value="Flag_bb_rod_N"/>
</dbReference>
<evidence type="ECO:0000259" key="8">
    <source>
        <dbReference type="Pfam" id="PF22692"/>
    </source>
</evidence>
<dbReference type="NCBIfam" id="TIGR02488">
    <property type="entry name" value="flgG_G_neg"/>
    <property type="match status" value="1"/>
</dbReference>
<evidence type="ECO:0000256" key="4">
    <source>
        <dbReference type="NCBIfam" id="TIGR02488"/>
    </source>
</evidence>
<feature type="domain" description="Flagellar basal body rod protein N-terminal" evidence="6">
    <location>
        <begin position="7"/>
        <end position="35"/>
    </location>
</feature>
<keyword evidence="9" id="KW-0969">Cilium</keyword>
<dbReference type="Pfam" id="PF22692">
    <property type="entry name" value="LlgE_F_G_D1"/>
    <property type="match status" value="1"/>
</dbReference>
<keyword evidence="5" id="KW-0975">Bacterial flagellum</keyword>
<dbReference type="InterPro" id="IPR053967">
    <property type="entry name" value="LlgE_F_G-like_D1"/>
</dbReference>
<dbReference type="PANTHER" id="PTHR30435:SF19">
    <property type="entry name" value="FLAGELLAR BASAL-BODY ROD PROTEIN FLGG"/>
    <property type="match status" value="1"/>
</dbReference>
<feature type="domain" description="Flagellar basal-body/hook protein C-terminal" evidence="7">
    <location>
        <begin position="216"/>
        <end position="260"/>
    </location>
</feature>
<accession>A0A498RD71</accession>
<proteinExistence type="inferred from homology"/>
<gene>
    <name evidence="9" type="ORF">LUCI_4198</name>
</gene>
<dbReference type="OrthoDB" id="9804559at2"/>
<dbReference type="GO" id="GO:0071978">
    <property type="term" value="P:bacterial-type flagellum-dependent swarming motility"/>
    <property type="evidence" value="ECO:0007669"/>
    <property type="project" value="TreeGrafter"/>
</dbReference>
<dbReference type="InterPro" id="IPR019776">
    <property type="entry name" value="Flagellar_basal_body_rod_CS"/>
</dbReference>
<reference evidence="9 10" key="1">
    <citation type="submission" date="2018-06" db="EMBL/GenBank/DDBJ databases">
        <authorList>
            <person name="Strepis N."/>
        </authorList>
    </citation>
    <scope>NUCLEOTIDE SEQUENCE [LARGE SCALE GENOMIC DNA]</scope>
    <source>
        <strain evidence="9">LUCI</strain>
    </source>
</reference>
<dbReference type="InterPro" id="IPR020013">
    <property type="entry name" value="Flagellar_FlgE/F/G"/>
</dbReference>
<evidence type="ECO:0000256" key="5">
    <source>
        <dbReference type="RuleBase" id="RU362116"/>
    </source>
</evidence>
<dbReference type="SUPFAM" id="SSF117143">
    <property type="entry name" value="Flagellar hook protein flgE"/>
    <property type="match status" value="1"/>
</dbReference>
<dbReference type="Proteomes" id="UP000277811">
    <property type="component" value="Unassembled WGS sequence"/>
</dbReference>
<protein>
    <recommendedName>
        <fullName evidence="2 4">Flagellar basal-body rod protein FlgG</fullName>
    </recommendedName>
</protein>
<dbReference type="Pfam" id="PF06429">
    <property type="entry name" value="Flg_bbr_C"/>
    <property type="match status" value="1"/>
</dbReference>
<comment type="similarity">
    <text evidence="1 5">Belongs to the flagella basal body rod proteins family.</text>
</comment>
<sequence length="263" mass="27633">MIRALWTAGTGMAAQQNNLDVISNNLANVNTAGFKKSRSDFEDLMYETVRQAGSTTGPNTQLPTGIQIGHGVRQVATQKIYTAGNLTNTGNSYDMAIQGDGFFQITMPDGTLAYTRDGSFSKDSNGILVTSEGYPVEPQINVPSDATSISVSSTGDVTAAIPGQTAPQDLGQIQLARFVNPAGLNSIGGNLLTETAASGTPVVSDPGTDGAGTIANQYLEMSNVQVVEEMVNMIVAQRAYEVNSKAITTADDMLNIADNLKRS</sequence>
<dbReference type="PANTHER" id="PTHR30435">
    <property type="entry name" value="FLAGELLAR PROTEIN"/>
    <property type="match status" value="1"/>
</dbReference>
<evidence type="ECO:0000256" key="2">
    <source>
        <dbReference type="ARBA" id="ARBA00017948"/>
    </source>
</evidence>
<name>A0A498RD71_9FIRM</name>
<keyword evidence="9" id="KW-0966">Cell projection</keyword>
<evidence type="ECO:0000256" key="3">
    <source>
        <dbReference type="ARBA" id="ARBA00025933"/>
    </source>
</evidence>
<comment type="subcellular location">
    <subcellularLocation>
        <location evidence="5">Bacterial flagellum basal body</location>
    </subcellularLocation>
</comment>
<dbReference type="AlphaFoldDB" id="A0A498RD71"/>
<dbReference type="GO" id="GO:0009426">
    <property type="term" value="C:bacterial-type flagellum basal body, distal rod"/>
    <property type="evidence" value="ECO:0007669"/>
    <property type="project" value="UniProtKB-UniRule"/>
</dbReference>
<dbReference type="InterPro" id="IPR037925">
    <property type="entry name" value="FlgE/F/G-like"/>
</dbReference>
<evidence type="ECO:0000259" key="6">
    <source>
        <dbReference type="Pfam" id="PF00460"/>
    </source>
</evidence>
<dbReference type="EMBL" id="UPPP01000103">
    <property type="protein sequence ID" value="VBB08915.1"/>
    <property type="molecule type" value="Genomic_DNA"/>
</dbReference>
<dbReference type="PROSITE" id="PS00588">
    <property type="entry name" value="FLAGELLA_BB_ROD"/>
    <property type="match status" value="1"/>
</dbReference>